<feature type="transmembrane region" description="Helical" evidence="8">
    <location>
        <begin position="113"/>
        <end position="130"/>
    </location>
</feature>
<comment type="subcellular location">
    <subcellularLocation>
        <location evidence="1">Cell membrane</location>
        <topology evidence="1">Multi-pass membrane protein</topology>
    </subcellularLocation>
</comment>
<evidence type="ECO:0000256" key="7">
    <source>
        <dbReference type="ARBA" id="ARBA00023136"/>
    </source>
</evidence>
<dbReference type="Proteomes" id="UP000197025">
    <property type="component" value="Unassembled WGS sequence"/>
</dbReference>
<keyword evidence="4 10" id="KW-0808">Transferase</keyword>
<dbReference type="GO" id="GO:0005886">
    <property type="term" value="C:plasma membrane"/>
    <property type="evidence" value="ECO:0007669"/>
    <property type="project" value="UniProtKB-SubCell"/>
</dbReference>
<name>A0A212QQU5_9CHLR</name>
<organism evidence="10 11">
    <name type="scientific">Thermoflexus hugenholtzii JAD2</name>
    <dbReference type="NCBI Taxonomy" id="877466"/>
    <lineage>
        <taxon>Bacteria</taxon>
        <taxon>Bacillati</taxon>
        <taxon>Chloroflexota</taxon>
        <taxon>Thermoflexia</taxon>
        <taxon>Thermoflexales</taxon>
        <taxon>Thermoflexaceae</taxon>
        <taxon>Thermoflexus</taxon>
    </lineage>
</organism>
<feature type="transmembrane region" description="Helical" evidence="8">
    <location>
        <begin position="137"/>
        <end position="154"/>
    </location>
</feature>
<evidence type="ECO:0000256" key="6">
    <source>
        <dbReference type="ARBA" id="ARBA00022989"/>
    </source>
</evidence>
<dbReference type="AlphaFoldDB" id="A0A212QQU5"/>
<gene>
    <name evidence="10" type="ORF">SAMN02746019_00027520</name>
</gene>
<dbReference type="PANTHER" id="PTHR33908">
    <property type="entry name" value="MANNOSYLTRANSFERASE YKCB-RELATED"/>
    <property type="match status" value="1"/>
</dbReference>
<evidence type="ECO:0000259" key="9">
    <source>
        <dbReference type="Pfam" id="PF13231"/>
    </source>
</evidence>
<dbReference type="InterPro" id="IPR038731">
    <property type="entry name" value="RgtA/B/C-like"/>
</dbReference>
<dbReference type="PANTHER" id="PTHR33908:SF3">
    <property type="entry name" value="UNDECAPRENYL PHOSPHATE-ALPHA-4-AMINO-4-DEOXY-L-ARABINOSE ARABINOSYL TRANSFERASE"/>
    <property type="match status" value="1"/>
</dbReference>
<feature type="transmembrane region" description="Helical" evidence="8">
    <location>
        <begin position="304"/>
        <end position="324"/>
    </location>
</feature>
<keyword evidence="2" id="KW-1003">Cell membrane</keyword>
<dbReference type="Pfam" id="PF13231">
    <property type="entry name" value="PMT_2"/>
    <property type="match status" value="1"/>
</dbReference>
<evidence type="ECO:0000256" key="4">
    <source>
        <dbReference type="ARBA" id="ARBA00022679"/>
    </source>
</evidence>
<keyword evidence="11" id="KW-1185">Reference proteome</keyword>
<keyword evidence="5 8" id="KW-0812">Transmembrane</keyword>
<feature type="transmembrane region" description="Helical" evidence="8">
    <location>
        <begin position="174"/>
        <end position="194"/>
    </location>
</feature>
<protein>
    <submittedName>
        <fullName evidence="10">4-amino-4-deoxy-L-arabinose transferase</fullName>
    </submittedName>
</protein>
<keyword evidence="7 8" id="KW-0472">Membrane</keyword>
<dbReference type="GO" id="GO:0009103">
    <property type="term" value="P:lipopolysaccharide biosynthetic process"/>
    <property type="evidence" value="ECO:0007669"/>
    <property type="project" value="UniProtKB-ARBA"/>
</dbReference>
<dbReference type="InParanoid" id="A0A212QQU5"/>
<evidence type="ECO:0000313" key="11">
    <source>
        <dbReference type="Proteomes" id="UP000197025"/>
    </source>
</evidence>
<evidence type="ECO:0000256" key="5">
    <source>
        <dbReference type="ARBA" id="ARBA00022692"/>
    </source>
</evidence>
<keyword evidence="6 8" id="KW-1133">Transmembrane helix</keyword>
<dbReference type="InterPro" id="IPR050297">
    <property type="entry name" value="LipidA_mod_glycosyltrf_83"/>
</dbReference>
<feature type="transmembrane region" description="Helical" evidence="8">
    <location>
        <begin position="356"/>
        <end position="378"/>
    </location>
</feature>
<sequence length="647" mass="72201">MPRRTRIRWLAAVALLWLAALLRWLDLPHIPYGLWYDEAYYGLDALRVLQGEVRIFFPENNGREPLFIYLVASAIAILGPTPYALRLTASMIGLLAVAAAFRMAWTISRRWEVGALSGALMAFLLWPLNLSRVGFRAGLFPLAAALTLWAFTRAARSGRERDWAVAGWIWGLSFYTYLAARITVLPIALELLLGRWRAPDRFRVRAIGAFLGCALLTASPLIAYFLTHPAEFTLRGEQTAAFQGGRPWLGVAKEQALRVGGMFFWQGDSYPRHNTESRPVFDPLLAFAFLVGGIQAFRRAPFTALWGIAMLLPTFLATEAPHYLRASGALPVVVFWAALGLWTLAGAAARWARTPWAAALLLGGGLGLSFPWHAVAYFHPGWWAQAQVRGAFSLDSWEVAQEIRAFRRAEPSGTVVLSERLWAGRAEMRFLLWGESGVRIRRLTEDPPDPPPAPAMVIGWQYEEVPLLRRWLPPGALLSVRAPPPWPGERVPRYRVMRAEPPDRMRSNLRAVFADGIALQGGMAVRAGRFLTVTLDWEAVGQPSRDYSVFVHVYRETEAPRWPPAIPPQAQHDGGIAEGAYNTGVWRPGDRIREVRVIPLPETLLQGPLRVWVGLYRWEDGARLPLRGGGEAVAIPVEEAERSARSP</sequence>
<evidence type="ECO:0000256" key="1">
    <source>
        <dbReference type="ARBA" id="ARBA00004651"/>
    </source>
</evidence>
<keyword evidence="3" id="KW-0328">Glycosyltransferase</keyword>
<feature type="transmembrane region" description="Helical" evidence="8">
    <location>
        <begin position="206"/>
        <end position="226"/>
    </location>
</feature>
<feature type="transmembrane region" description="Helical" evidence="8">
    <location>
        <begin position="330"/>
        <end position="349"/>
    </location>
</feature>
<evidence type="ECO:0000313" key="10">
    <source>
        <dbReference type="EMBL" id="SNB61907.1"/>
    </source>
</evidence>
<dbReference type="OrthoDB" id="162228at2"/>
<accession>A0A212QQU5</accession>
<dbReference type="EMBL" id="FYEK01000020">
    <property type="protein sequence ID" value="SNB61907.1"/>
    <property type="molecule type" value="Genomic_DNA"/>
</dbReference>
<evidence type="ECO:0000256" key="8">
    <source>
        <dbReference type="SAM" id="Phobius"/>
    </source>
</evidence>
<proteinExistence type="predicted"/>
<evidence type="ECO:0000256" key="2">
    <source>
        <dbReference type="ARBA" id="ARBA00022475"/>
    </source>
</evidence>
<feature type="domain" description="Glycosyltransferase RgtA/B/C/D-like" evidence="9">
    <location>
        <begin position="65"/>
        <end position="223"/>
    </location>
</feature>
<feature type="transmembrane region" description="Helical" evidence="8">
    <location>
        <begin position="7"/>
        <end position="25"/>
    </location>
</feature>
<reference evidence="11" key="1">
    <citation type="submission" date="2017-06" db="EMBL/GenBank/DDBJ databases">
        <authorList>
            <person name="Varghese N."/>
            <person name="Submissions S."/>
        </authorList>
    </citation>
    <scope>NUCLEOTIDE SEQUENCE [LARGE SCALE GENOMIC DNA]</scope>
    <source>
        <strain evidence="11">JAD2</strain>
    </source>
</reference>
<dbReference type="RefSeq" id="WP_159461581.1">
    <property type="nucleotide sequence ID" value="NZ_FYEK01000020.1"/>
</dbReference>
<dbReference type="GO" id="GO:0016763">
    <property type="term" value="F:pentosyltransferase activity"/>
    <property type="evidence" value="ECO:0007669"/>
    <property type="project" value="TreeGrafter"/>
</dbReference>
<feature type="transmembrane region" description="Helical" evidence="8">
    <location>
        <begin position="66"/>
        <end position="84"/>
    </location>
</feature>
<evidence type="ECO:0000256" key="3">
    <source>
        <dbReference type="ARBA" id="ARBA00022676"/>
    </source>
</evidence>
<dbReference type="GO" id="GO:0010041">
    <property type="term" value="P:response to iron(III) ion"/>
    <property type="evidence" value="ECO:0007669"/>
    <property type="project" value="TreeGrafter"/>
</dbReference>